<proteinExistence type="predicted"/>
<dbReference type="STRING" id="105351.A0A401L1R4"/>
<keyword evidence="1" id="KW-0175">Coiled coil</keyword>
<reference evidence="2 3" key="1">
    <citation type="submission" date="2016-09" db="EMBL/GenBank/DDBJ databases">
        <title>Aspergillus awamori IFM 58123T.</title>
        <authorList>
            <person name="Kusuya Y."/>
            <person name="Shimizu M."/>
            <person name="Takahashi H."/>
            <person name="Yaguchi T."/>
        </authorList>
    </citation>
    <scope>NUCLEOTIDE SEQUENCE [LARGE SCALE GENOMIC DNA]</scope>
    <source>
        <strain evidence="2 3">IFM 58123</strain>
    </source>
</reference>
<evidence type="ECO:0000313" key="2">
    <source>
        <dbReference type="EMBL" id="GCB25463.1"/>
    </source>
</evidence>
<protein>
    <submittedName>
        <fullName evidence="2">Uncharacterized protein</fullName>
    </submittedName>
</protein>
<comment type="caution">
    <text evidence="2">The sequence shown here is derived from an EMBL/GenBank/DDBJ whole genome shotgun (WGS) entry which is preliminary data.</text>
</comment>
<feature type="coiled-coil region" evidence="1">
    <location>
        <begin position="111"/>
        <end position="138"/>
    </location>
</feature>
<organism evidence="2 3">
    <name type="scientific">Aspergillus awamori</name>
    <name type="common">Black koji mold</name>
    <dbReference type="NCBI Taxonomy" id="105351"/>
    <lineage>
        <taxon>Eukaryota</taxon>
        <taxon>Fungi</taxon>
        <taxon>Dikarya</taxon>
        <taxon>Ascomycota</taxon>
        <taxon>Pezizomycotina</taxon>
        <taxon>Eurotiomycetes</taxon>
        <taxon>Eurotiomycetidae</taxon>
        <taxon>Eurotiales</taxon>
        <taxon>Aspergillaceae</taxon>
        <taxon>Aspergillus</taxon>
    </lineage>
</organism>
<gene>
    <name evidence="2" type="ORF">AAWM_08348</name>
</gene>
<name>A0A401L1R4_ASPAW</name>
<accession>A0A401L1R4</accession>
<evidence type="ECO:0000313" key="3">
    <source>
        <dbReference type="Proteomes" id="UP000286921"/>
    </source>
</evidence>
<keyword evidence="3" id="KW-1185">Reference proteome</keyword>
<evidence type="ECO:0000256" key="1">
    <source>
        <dbReference type="SAM" id="Coils"/>
    </source>
</evidence>
<dbReference type="AlphaFoldDB" id="A0A401L1R4"/>
<dbReference type="EMBL" id="BDHI01000021">
    <property type="protein sequence ID" value="GCB25463.1"/>
    <property type="molecule type" value="Genomic_DNA"/>
</dbReference>
<dbReference type="Proteomes" id="UP000286921">
    <property type="component" value="Unassembled WGS sequence"/>
</dbReference>
<sequence length="416" mass="46838">MKSALGSANNAARHWRTISVTPSPAQIRSTILNKLTYLDDLLAVRDHPRAVRLKPGPRDGLANGSVGLYDATCRDIGRSIEAVRPVAVADVARGSERPSMSDNDESFTARIERLVRENNQQREELDRLQHKVTEVTDISEGWKMRCTQLEKDLLREQSIQFQSEIGSIDLMASGVEEPTVDRTFVVINANESDPNLDHRDVSSQNLEDDDVPPMQSTIAEVPFEQAIAVLPRILDTISLPSYDQTHIRGRRNVLESSDLPPEPEHFNREVLRLLSSYPANTSRYRHIRHHVHRKGAELVRRQLKIMRQCVSEALRASHGSMTGTEFVRLVLRHHPYYGQTTVAAALLRQLIPGLLRCLAKANRRGLLNIATTIIRHWVAQKDLSELSLNDNDYVMSVPSGCAVHVDVDNITKSERT</sequence>